<feature type="active site" description="Proton donor" evidence="6">
    <location>
        <position position="27"/>
    </location>
</feature>
<evidence type="ECO:0000256" key="6">
    <source>
        <dbReference type="PIRSR" id="PIRSR000915-1"/>
    </source>
</evidence>
<dbReference type="PIRSF" id="PIRSF000915">
    <property type="entry name" value="PGP-type_phosphatase"/>
    <property type="match status" value="1"/>
</dbReference>
<feature type="binding site" evidence="8">
    <location>
        <position position="27"/>
    </location>
    <ligand>
        <name>Mg(2+)</name>
        <dbReference type="ChEBI" id="CHEBI:18420"/>
    </ligand>
</feature>
<keyword evidence="8" id="KW-0460">Magnesium</keyword>
<keyword evidence="1 5" id="KW-0378">Hydrolase</keyword>
<dbReference type="STRING" id="1071382.H2AWT0"/>
<dbReference type="PANTHER" id="PTHR19288">
    <property type="entry name" value="4-NITROPHENYLPHOSPHATASE-RELATED"/>
    <property type="match status" value="1"/>
</dbReference>
<dbReference type="Pfam" id="PF13344">
    <property type="entry name" value="Hydrolase_6"/>
    <property type="match status" value="1"/>
</dbReference>
<evidence type="ECO:0000256" key="3">
    <source>
        <dbReference type="ARBA" id="ARBA00066659"/>
    </source>
</evidence>
<dbReference type="InterPro" id="IPR006357">
    <property type="entry name" value="HAD-SF_hydro_IIA"/>
</dbReference>
<organism evidence="9 10">
    <name type="scientific">Kazachstania africana (strain ATCC 22294 / BCRC 22015 / CBS 2517 / CECT 1963 / NBRC 1671 / NRRL Y-8276)</name>
    <name type="common">Yeast</name>
    <name type="synonym">Kluyveromyces africanus</name>
    <dbReference type="NCBI Taxonomy" id="1071382"/>
    <lineage>
        <taxon>Eukaryota</taxon>
        <taxon>Fungi</taxon>
        <taxon>Dikarya</taxon>
        <taxon>Ascomycota</taxon>
        <taxon>Saccharomycotina</taxon>
        <taxon>Saccharomycetes</taxon>
        <taxon>Saccharomycetales</taxon>
        <taxon>Saccharomycetaceae</taxon>
        <taxon>Kazachstania</taxon>
    </lineage>
</organism>
<reference evidence="9 10" key="1">
    <citation type="journal article" date="2011" name="Proc. Natl. Acad. Sci. U.S.A.">
        <title>Evolutionary erosion of yeast sex chromosomes by mating-type switching accidents.</title>
        <authorList>
            <person name="Gordon J.L."/>
            <person name="Armisen D."/>
            <person name="Proux-Wera E."/>
            <person name="Oheigeartaigh S.S."/>
            <person name="Byrne K.P."/>
            <person name="Wolfe K.H."/>
        </authorList>
    </citation>
    <scope>NUCLEOTIDE SEQUENCE [LARGE SCALE GENOMIC DNA]</scope>
    <source>
        <strain evidence="10">ATCC 22294 / BCRC 22015 / CBS 2517 / CECT 1963 / NBRC 1671 / NRRL Y-8276</strain>
    </source>
</reference>
<feature type="active site" description="Proton donor" evidence="6">
    <location>
        <position position="29"/>
    </location>
</feature>
<dbReference type="GeneID" id="13884298"/>
<evidence type="ECO:0000313" key="10">
    <source>
        <dbReference type="Proteomes" id="UP000005220"/>
    </source>
</evidence>
<dbReference type="SUPFAM" id="SSF56784">
    <property type="entry name" value="HAD-like"/>
    <property type="match status" value="1"/>
</dbReference>
<protein>
    <recommendedName>
        <fullName evidence="4 5">4-nitrophenylphosphatase</fullName>
        <shortName evidence="5">PNPPase</shortName>
        <ecNumber evidence="3 5">3.1.3.41</ecNumber>
    </recommendedName>
</protein>
<dbReference type="HOGENOM" id="CLU_043473_0_0_1"/>
<feature type="binding site" evidence="7">
    <location>
        <position position="227"/>
    </location>
    <ligand>
        <name>substrate</name>
    </ligand>
</feature>
<dbReference type="AlphaFoldDB" id="H2AWT0"/>
<dbReference type="InterPro" id="IPR036412">
    <property type="entry name" value="HAD-like_sf"/>
</dbReference>
<evidence type="ECO:0000256" key="7">
    <source>
        <dbReference type="PIRSR" id="PIRSR000915-2"/>
    </source>
</evidence>
<dbReference type="EMBL" id="HE650826">
    <property type="protein sequence ID" value="CCF58830.1"/>
    <property type="molecule type" value="Genomic_DNA"/>
</dbReference>
<keyword evidence="8" id="KW-0479">Metal-binding</keyword>
<name>H2AWT0_KAZAF</name>
<dbReference type="GO" id="GO:0005737">
    <property type="term" value="C:cytoplasm"/>
    <property type="evidence" value="ECO:0007669"/>
    <property type="project" value="TreeGrafter"/>
</dbReference>
<dbReference type="RefSeq" id="XP_003957965.1">
    <property type="nucleotide sequence ID" value="XM_003957916.1"/>
</dbReference>
<dbReference type="InParanoid" id="H2AWT0"/>
<dbReference type="GO" id="GO:0046872">
    <property type="term" value="F:metal ion binding"/>
    <property type="evidence" value="ECO:0007669"/>
    <property type="project" value="UniProtKB-KW"/>
</dbReference>
<dbReference type="GO" id="GO:0004035">
    <property type="term" value="F:alkaline phosphatase activity"/>
    <property type="evidence" value="ECO:0007669"/>
    <property type="project" value="TreeGrafter"/>
</dbReference>
<keyword evidence="10" id="KW-1185">Reference proteome</keyword>
<evidence type="ECO:0000256" key="4">
    <source>
        <dbReference type="ARBA" id="ARBA00069197"/>
    </source>
</evidence>
<gene>
    <name evidence="9" type="primary">KAFR0F02330</name>
    <name evidence="9" type="ORF">KAFR_0F02330</name>
</gene>
<proteinExistence type="predicted"/>
<evidence type="ECO:0000256" key="2">
    <source>
        <dbReference type="ARBA" id="ARBA00050247"/>
    </source>
</evidence>
<comment type="cofactor">
    <cofactor evidence="8">
        <name>Mg(2+)</name>
        <dbReference type="ChEBI" id="CHEBI:18420"/>
    </cofactor>
    <text evidence="8">Divalent metal ions. Mg(2+) is the most effective.</text>
</comment>
<evidence type="ECO:0000256" key="1">
    <source>
        <dbReference type="ARBA" id="ARBA00022801"/>
    </source>
</evidence>
<evidence type="ECO:0000256" key="8">
    <source>
        <dbReference type="PIRSR" id="PIRSR000915-3"/>
    </source>
</evidence>
<dbReference type="NCBIfam" id="TIGR01460">
    <property type="entry name" value="HAD-SF-IIA"/>
    <property type="match status" value="1"/>
</dbReference>
<sequence length="307" mass="34076">MPNPPTKINTNEIAQNFLNKFDTFLFDCDGVIWSGNRLLPNVKEFLEKLRHLGKQFMFITNKSTIPRKQFVEVFKSFDIEISIDQVINSAYSSAMYVRDVLKLQPGKDKVWVFGECGIPEELNLMGFKTLGGVDPRLNEPFDAATSPFLVDGLDEDVRAVVAGFDSKINYHKLAVTLQYLLKDKEIPLVGADADRVFPERGRVLPGAGPMVESLAFQSGKVPTYCGKPTMNMLNVIVSSKHLDKSRCCMVGDIMEVDIAFGKNGNLGGTLLVLSGVETEKSLQEPKEGIPTPDFYAENLGAIYNLLK</sequence>
<dbReference type="Proteomes" id="UP000005220">
    <property type="component" value="Chromosome 6"/>
</dbReference>
<dbReference type="GO" id="GO:0008967">
    <property type="term" value="F:phosphoglycolate phosphatase activity"/>
    <property type="evidence" value="ECO:0007669"/>
    <property type="project" value="TreeGrafter"/>
</dbReference>
<feature type="binding site" evidence="8">
    <location>
        <position position="29"/>
    </location>
    <ligand>
        <name>Mg(2+)</name>
        <dbReference type="ChEBI" id="CHEBI:18420"/>
    </ligand>
</feature>
<dbReference type="EC" id="3.1.3.41" evidence="3 5"/>
<dbReference type="FunFam" id="3.40.50.1000:FF:000039">
    <property type="entry name" value="Phosphoglycolate phosphatase"/>
    <property type="match status" value="1"/>
</dbReference>
<dbReference type="PANTHER" id="PTHR19288:SF46">
    <property type="entry name" value="HALOACID DEHALOGENASE-LIKE HYDROLASE DOMAIN-CONTAINING PROTEIN 2"/>
    <property type="match status" value="1"/>
</dbReference>
<feature type="binding site" evidence="8">
    <location>
        <position position="252"/>
    </location>
    <ligand>
        <name>Mg(2+)</name>
        <dbReference type="ChEBI" id="CHEBI:18420"/>
    </ligand>
</feature>
<comment type="catalytic activity">
    <reaction evidence="2 5">
        <text>4-nitrophenyl phosphate + H2O = 4-nitrophenol + phosphate + H(+)</text>
        <dbReference type="Rhea" id="RHEA:21664"/>
        <dbReference type="ChEBI" id="CHEBI:15377"/>
        <dbReference type="ChEBI" id="CHEBI:15378"/>
        <dbReference type="ChEBI" id="CHEBI:43474"/>
        <dbReference type="ChEBI" id="CHEBI:57917"/>
        <dbReference type="ChEBI" id="CHEBI:61146"/>
        <dbReference type="EC" id="3.1.3.41"/>
    </reaction>
</comment>
<dbReference type="InterPro" id="IPR023214">
    <property type="entry name" value="HAD_sf"/>
</dbReference>
<accession>H2AWT0</accession>
<evidence type="ECO:0000313" key="9">
    <source>
        <dbReference type="EMBL" id="CCF58830.1"/>
    </source>
</evidence>
<evidence type="ECO:0000256" key="5">
    <source>
        <dbReference type="PIRNR" id="PIRNR000915"/>
    </source>
</evidence>
<dbReference type="eggNOG" id="KOG2882">
    <property type="taxonomic scope" value="Eukaryota"/>
</dbReference>
<dbReference type="OrthoDB" id="413953at2759"/>
<dbReference type="Pfam" id="PF13242">
    <property type="entry name" value="Hydrolase_like"/>
    <property type="match status" value="1"/>
</dbReference>
<dbReference type="Gene3D" id="3.40.50.1000">
    <property type="entry name" value="HAD superfamily/HAD-like"/>
    <property type="match status" value="2"/>
</dbReference>
<dbReference type="KEGG" id="kaf:KAFR_0F02330"/>